<keyword evidence="2" id="KW-0285">Flavoprotein</keyword>
<dbReference type="EMBL" id="KL648207">
    <property type="protein sequence ID" value="KEY71677.1"/>
    <property type="molecule type" value="Genomic_DNA"/>
</dbReference>
<dbReference type="PANTHER" id="PTHR43656">
    <property type="entry name" value="BINDING OXIDOREDUCTASE, PUTATIVE (AFU_ORTHOLOGUE AFUA_2G08260)-RELATED"/>
    <property type="match status" value="1"/>
</dbReference>
<keyword evidence="7" id="KW-1185">Reference proteome</keyword>
<dbReference type="InterPro" id="IPR051799">
    <property type="entry name" value="NADH_flavin_oxidoreductase"/>
</dbReference>
<dbReference type="OrthoDB" id="1663137at2759"/>
<keyword evidence="4" id="KW-0560">Oxidoreductase</keyword>
<sequence>MASRYNSGAVSPAPLAQPLKLHRSGRTIKNRLIKGAMAEGLATWSAKDPPARGIPTEQNVELVRRWAEGENSWGMIITGNIDIEFGTVTQMKDMIITPECPPEGHRFDMFKRVAAAAKASGSMAIGQVTHSGRQVLASINPEPVSASDVQLPAVHGMVYGKPRPATKDDIARVIEGFAHAAKYLEKSGFDGIELHGAHGYLISQFLSRKTNLRTDEYGLQSTENRLRFVTQVCDAIISQVSSDFIVGIKLNSVEFQNGGITAEDAREVCIALEEVGIDYVQLSGGNYEDFGLRWDKQSTYLREAYFLEFVQVIMEGFGSANRKIKVFLSGGLRSVGNMVGALDLVDAIVLGRPAAQEPRLADDILSGRVLGAIRPVTPVEHETTLGMMIARTHIVQISMGEDPLDTGDGKAVEQFGKDMGVWMQQKMADGDKLEVADVVQYTGETTPYGTRRQLDVTG</sequence>
<comment type="similarity">
    <text evidence="1">Belongs to the NADH:flavin oxidoreductase/NADH oxidase family.</text>
</comment>
<evidence type="ECO:0000256" key="1">
    <source>
        <dbReference type="ARBA" id="ARBA00005979"/>
    </source>
</evidence>
<dbReference type="Gene3D" id="3.20.20.70">
    <property type="entry name" value="Aldolase class I"/>
    <property type="match status" value="1"/>
</dbReference>
<reference evidence="6 7" key="1">
    <citation type="journal article" date="2014" name="BMC Genomics">
        <title>Comparative genome sequencing reveals chemotype-specific gene clusters in the toxigenic black mold Stachybotrys.</title>
        <authorList>
            <person name="Semeiks J."/>
            <person name="Borek D."/>
            <person name="Otwinowski Z."/>
            <person name="Grishin N.V."/>
        </authorList>
    </citation>
    <scope>NUCLEOTIDE SEQUENCE [LARGE SCALE GENOMIC DNA]</scope>
    <source>
        <strain evidence="7">CBS 109288 / IBT 7711</strain>
    </source>
</reference>
<gene>
    <name evidence="6" type="ORF">S7711_02912</name>
</gene>
<evidence type="ECO:0000313" key="7">
    <source>
        <dbReference type="Proteomes" id="UP000028045"/>
    </source>
</evidence>
<protein>
    <recommendedName>
        <fullName evidence="5">NADH:flavin oxidoreductase/NADH oxidase N-terminal domain-containing protein</fullName>
    </recommendedName>
</protein>
<accession>A0A084B298</accession>
<dbReference type="InterPro" id="IPR013785">
    <property type="entry name" value="Aldolase_TIM"/>
</dbReference>
<dbReference type="InterPro" id="IPR001155">
    <property type="entry name" value="OxRdtase_FMN_N"/>
</dbReference>
<dbReference type="PANTHER" id="PTHR43656:SF5">
    <property type="entry name" value="NADH:FLAVIN OXIDOREDUCTASE_NADH OXIDASE N-TERMINAL DOMAIN-CONTAINING PROTEIN"/>
    <property type="match status" value="1"/>
</dbReference>
<organism evidence="6 7">
    <name type="scientific">Stachybotrys chartarum (strain CBS 109288 / IBT 7711)</name>
    <name type="common">Toxic black mold</name>
    <name type="synonym">Stilbospora chartarum</name>
    <dbReference type="NCBI Taxonomy" id="1280523"/>
    <lineage>
        <taxon>Eukaryota</taxon>
        <taxon>Fungi</taxon>
        <taxon>Dikarya</taxon>
        <taxon>Ascomycota</taxon>
        <taxon>Pezizomycotina</taxon>
        <taxon>Sordariomycetes</taxon>
        <taxon>Hypocreomycetidae</taxon>
        <taxon>Hypocreales</taxon>
        <taxon>Stachybotryaceae</taxon>
        <taxon>Stachybotrys</taxon>
    </lineage>
</organism>
<keyword evidence="3" id="KW-0288">FMN</keyword>
<dbReference type="HOGENOM" id="CLU_012153_6_3_1"/>
<evidence type="ECO:0000259" key="5">
    <source>
        <dbReference type="Pfam" id="PF00724"/>
    </source>
</evidence>
<evidence type="ECO:0000313" key="6">
    <source>
        <dbReference type="EMBL" id="KEY71677.1"/>
    </source>
</evidence>
<dbReference type="AlphaFoldDB" id="A0A084B298"/>
<dbReference type="Proteomes" id="UP000028045">
    <property type="component" value="Unassembled WGS sequence"/>
</dbReference>
<proteinExistence type="inferred from homology"/>
<name>A0A084B298_STACB</name>
<dbReference type="Pfam" id="PF00724">
    <property type="entry name" value="Oxidored_FMN"/>
    <property type="match status" value="1"/>
</dbReference>
<evidence type="ECO:0000256" key="3">
    <source>
        <dbReference type="ARBA" id="ARBA00022643"/>
    </source>
</evidence>
<dbReference type="SUPFAM" id="SSF51395">
    <property type="entry name" value="FMN-linked oxidoreductases"/>
    <property type="match status" value="1"/>
</dbReference>
<dbReference type="GO" id="GO:0010181">
    <property type="term" value="F:FMN binding"/>
    <property type="evidence" value="ECO:0007669"/>
    <property type="project" value="InterPro"/>
</dbReference>
<feature type="domain" description="NADH:flavin oxidoreductase/NADH oxidase N-terminal" evidence="5">
    <location>
        <begin position="15"/>
        <end position="311"/>
    </location>
</feature>
<evidence type="ECO:0000256" key="2">
    <source>
        <dbReference type="ARBA" id="ARBA00022630"/>
    </source>
</evidence>
<evidence type="ECO:0000256" key="4">
    <source>
        <dbReference type="ARBA" id="ARBA00023002"/>
    </source>
</evidence>
<dbReference type="GO" id="GO:0016491">
    <property type="term" value="F:oxidoreductase activity"/>
    <property type="evidence" value="ECO:0007669"/>
    <property type="project" value="UniProtKB-KW"/>
</dbReference>